<proteinExistence type="predicted"/>
<dbReference type="EMBL" id="JBHTHM010000238">
    <property type="protein sequence ID" value="MFD0783830.1"/>
    <property type="molecule type" value="Genomic_DNA"/>
</dbReference>
<organism evidence="1 2">
    <name type="scientific">Micromonospora azadirachtae</name>
    <dbReference type="NCBI Taxonomy" id="1970735"/>
    <lineage>
        <taxon>Bacteria</taxon>
        <taxon>Bacillati</taxon>
        <taxon>Actinomycetota</taxon>
        <taxon>Actinomycetes</taxon>
        <taxon>Micromonosporales</taxon>
        <taxon>Micromonosporaceae</taxon>
        <taxon>Micromonospora</taxon>
    </lineage>
</organism>
<accession>A0ABW2ZZ33</accession>
<comment type="caution">
    <text evidence="1">The sequence shown here is derived from an EMBL/GenBank/DDBJ whole genome shotgun (WGS) entry which is preliminary data.</text>
</comment>
<name>A0ABW2ZZ33_9ACTN</name>
<protein>
    <submittedName>
        <fullName evidence="1">Uncharacterized protein</fullName>
    </submittedName>
</protein>
<evidence type="ECO:0000313" key="2">
    <source>
        <dbReference type="Proteomes" id="UP001597053"/>
    </source>
</evidence>
<sequence length="136" mass="14189">MGEWVRVGKGGGVHAGQNGDVIGDAIEELARADTLAFGGVGFAGTLLPVTEAYGRVQAALAEQAETVREHLDRLLTHGSPAGRAYAATLLERVDPSAARAAWASMRDDPGEFDTFRGCLMGRSSLGEYAESRLAGG</sequence>
<dbReference type="Proteomes" id="UP001597053">
    <property type="component" value="Unassembled WGS sequence"/>
</dbReference>
<keyword evidence="2" id="KW-1185">Reference proteome</keyword>
<evidence type="ECO:0000313" key="1">
    <source>
        <dbReference type="EMBL" id="MFD0783830.1"/>
    </source>
</evidence>
<reference evidence="2" key="1">
    <citation type="journal article" date="2019" name="Int. J. Syst. Evol. Microbiol.">
        <title>The Global Catalogue of Microorganisms (GCM) 10K type strain sequencing project: providing services to taxonomists for standard genome sequencing and annotation.</title>
        <authorList>
            <consortium name="The Broad Institute Genomics Platform"/>
            <consortium name="The Broad Institute Genome Sequencing Center for Infectious Disease"/>
            <person name="Wu L."/>
            <person name="Ma J."/>
        </authorList>
    </citation>
    <scope>NUCLEOTIDE SEQUENCE [LARGE SCALE GENOMIC DNA]</scope>
    <source>
        <strain evidence="2">JCM 32148</strain>
    </source>
</reference>
<gene>
    <name evidence="1" type="ORF">ACFQZ8_07870</name>
</gene>